<dbReference type="Pfam" id="PF08665">
    <property type="entry name" value="PglZ"/>
    <property type="match status" value="1"/>
</dbReference>
<dbReference type="EMBL" id="CP020472">
    <property type="protein sequence ID" value="ARD23595.1"/>
    <property type="molecule type" value="Genomic_DNA"/>
</dbReference>
<gene>
    <name evidence="1" type="ORF">SJ2017_3338</name>
</gene>
<proteinExistence type="predicted"/>
<accession>A0ABN4YMZ9</accession>
<protein>
    <recommendedName>
        <fullName evidence="3">BREX-1 system phosphatase PglZ type A</fullName>
    </recommendedName>
</protein>
<dbReference type="Proteomes" id="UP000191820">
    <property type="component" value="Chromosome"/>
</dbReference>
<dbReference type="Gene3D" id="3.40.720.10">
    <property type="entry name" value="Alkaline Phosphatase, subunit A"/>
    <property type="match status" value="1"/>
</dbReference>
<dbReference type="SUPFAM" id="SSF53649">
    <property type="entry name" value="Alkaline phosphatase-like"/>
    <property type="match status" value="1"/>
</dbReference>
<dbReference type="RefSeq" id="WP_080916545.1">
    <property type="nucleotide sequence ID" value="NZ_CP020472.1"/>
</dbReference>
<dbReference type="InterPro" id="IPR017850">
    <property type="entry name" value="Alkaline_phosphatase_core_sf"/>
</dbReference>
<organism evidence="1 2">
    <name type="scientific">Shewanella japonica</name>
    <dbReference type="NCBI Taxonomy" id="93973"/>
    <lineage>
        <taxon>Bacteria</taxon>
        <taxon>Pseudomonadati</taxon>
        <taxon>Pseudomonadota</taxon>
        <taxon>Gammaproteobacteria</taxon>
        <taxon>Alteromonadales</taxon>
        <taxon>Shewanellaceae</taxon>
        <taxon>Shewanella</taxon>
    </lineage>
</organism>
<evidence type="ECO:0000313" key="1">
    <source>
        <dbReference type="EMBL" id="ARD23595.1"/>
    </source>
</evidence>
<evidence type="ECO:0008006" key="3">
    <source>
        <dbReference type="Google" id="ProtNLM"/>
    </source>
</evidence>
<keyword evidence="2" id="KW-1185">Reference proteome</keyword>
<name>A0ABN4YMZ9_9GAMM</name>
<dbReference type="InterPro" id="IPR014060">
    <property type="entry name" value="PglZ"/>
</dbReference>
<evidence type="ECO:0000313" key="2">
    <source>
        <dbReference type="Proteomes" id="UP000191820"/>
    </source>
</evidence>
<sequence>MNIDQISQGLLTKFEQCRIVLWQDIDKEFTTQLDELTINDGAGNPIEVIRLDDVSHFQVKERIELLEPETPFLLYNTVAPNQPERDWLYDIRLYAESFYADSSSMILNELGMRMEFRPVVTEHRAFFTNKTRMNRLKKLLPENANKEELQLALIAASLKVDSPTFVTILQHLIMQFAQLIKETGSFSEAALSISTDLQDSAPKSDSSKNKNSLFTELQKYNLETAFWRFANETLGYDVEKNDSDDGDSKDSNTQLDSQQKLQDLIIKLLFTECYQALQNSGVSSKDPMLERFTLQLLPIILDEKGKRVVASTVSVGMNSSKRAMAVNIIKSLRESRSMAQDYNAIAAEVEREFELKNILSMVKQPHLLQSVETFEYAEQQLIILLARQINELEQVDINKIVSHRLTTHWAHTSHNKNGSKSNYAAILNAIKAAKQFYTLKQKYIDGFNYDSAKAMYQAYEQELYLFDAAYREFCENAIKVAHNGSDILKKTGLVNDIEALYVDWYLHDLAISWGKLVDNENLLEQWKLSGVPNQYDFYNRQVEATFQSSQVKKVFVIISDALRYEVAHAISDQINNEKRYLSEIKSQLGVVPSYTQLGMAALLPHNELTAHVGAKVEYKADGVSVHGHENRQKILAKRNGLAFKASEVLNWTNEEGRQKIHDARVVYIYHDQIDAIGDKAVTENQTFDACADAIAEIKQLIERIINRLNGSRILVTADHGFLFKSSDVVDSDKTALTVKPQGSVEAKKRYLIGENLPEDNYYWQGKMAATANLSVEGCDAEFIVPRGSNRFNFVGGAKFIHGGIMPQEICVPILKIRELDKKQQTKHAKERVSVVPLSNPIKLVALADKIELFQASPVGKDYLARELEVWIEDPEGKTVSHKQKVMFDSTSEKSDERKRNVIIMLSGSGFDRTVAYKLMMNDITQPNRPNLLQSHSVTIDIAIEDDFF</sequence>
<reference evidence="1 2" key="1">
    <citation type="submission" date="2017-03" db="EMBL/GenBank/DDBJ databases">
        <title>Genome sequencing of Shewanella japonica KCTC 22435.</title>
        <authorList>
            <person name="Kim K.M."/>
        </authorList>
    </citation>
    <scope>NUCLEOTIDE SEQUENCE [LARGE SCALE GENOMIC DNA]</scope>
    <source>
        <strain evidence="1 2">KCTC 22435</strain>
    </source>
</reference>
<dbReference type="NCBIfam" id="TIGR02687">
    <property type="entry name" value="BREX-1 system phosphatase PglZ type A"/>
    <property type="match status" value="1"/>
</dbReference>